<dbReference type="GO" id="GO:0003676">
    <property type="term" value="F:nucleic acid binding"/>
    <property type="evidence" value="ECO:0007669"/>
    <property type="project" value="InterPro"/>
</dbReference>
<sequence length="491" mass="55991">MAHFIPCHKSDNASHVANLFFMEVVRIHGLPRTIVSDRDSKLGTKLLNSTTYHPQSDGQTKIPHVEFAYNRVFNTTTSYSPFELAYGFNPLSSLDLFPLPILPYFANDEGLSKAQFVQKLHDKARLHMERKGEQYARSVNKGRKEVLFKEGDLMWVHWRKEWFPHLRRSKLLPKGDDPFKILKKINDNTYLGNNTFNVVDLTTSDAGVEAPKLRANSLQEGEDDAYMKRKNPTFQGLIIRGRSRVVSFTFERVLSFLDCPRNPFPSSIYGARVFQLLSPLTISSKGFVEKLVMVVQVILQNPLSNCYSQPPALNFDPATPTTLVKVDENLTSTKEDLLEDKETKDTKAIRGPMTRGRLKRLQEEGLTQEDPRGWILLAAHSIDVLKVYLKPFRPWATTRERTLMNLSSKRRLVAVCPDVRSSNSYVQRTPGIIHSSKLPRGVIVQKEMAQEVHPSKDTFHRAKAVYVHSTQHPKGFIRPKSPSSKACVHKR</sequence>
<dbReference type="Proteomes" id="UP000257109">
    <property type="component" value="Unassembled WGS sequence"/>
</dbReference>
<feature type="domain" description="Tf2-1-like SH3-like" evidence="1">
    <location>
        <begin position="151"/>
        <end position="190"/>
    </location>
</feature>
<organism evidence="2 3">
    <name type="scientific">Mucuna pruriens</name>
    <name type="common">Velvet bean</name>
    <name type="synonym">Dolichos pruriens</name>
    <dbReference type="NCBI Taxonomy" id="157652"/>
    <lineage>
        <taxon>Eukaryota</taxon>
        <taxon>Viridiplantae</taxon>
        <taxon>Streptophyta</taxon>
        <taxon>Embryophyta</taxon>
        <taxon>Tracheophyta</taxon>
        <taxon>Spermatophyta</taxon>
        <taxon>Magnoliopsida</taxon>
        <taxon>eudicotyledons</taxon>
        <taxon>Gunneridae</taxon>
        <taxon>Pentapetalae</taxon>
        <taxon>rosids</taxon>
        <taxon>fabids</taxon>
        <taxon>Fabales</taxon>
        <taxon>Fabaceae</taxon>
        <taxon>Papilionoideae</taxon>
        <taxon>50 kb inversion clade</taxon>
        <taxon>NPAAA clade</taxon>
        <taxon>indigoferoid/millettioid clade</taxon>
        <taxon>Phaseoleae</taxon>
        <taxon>Mucuna</taxon>
    </lineage>
</organism>
<dbReference type="STRING" id="157652.A0A371EJR8"/>
<keyword evidence="3" id="KW-1185">Reference proteome</keyword>
<name>A0A371EJR8_MUCPR</name>
<evidence type="ECO:0000313" key="3">
    <source>
        <dbReference type="Proteomes" id="UP000257109"/>
    </source>
</evidence>
<proteinExistence type="predicted"/>
<gene>
    <name evidence="2" type="ORF">CR513_54971</name>
</gene>
<dbReference type="InterPro" id="IPR056924">
    <property type="entry name" value="SH3_Tf2-1"/>
</dbReference>
<dbReference type="InterPro" id="IPR036397">
    <property type="entry name" value="RNaseH_sf"/>
</dbReference>
<dbReference type="Pfam" id="PF24626">
    <property type="entry name" value="SH3_Tf2-1"/>
    <property type="match status" value="1"/>
</dbReference>
<evidence type="ECO:0000259" key="1">
    <source>
        <dbReference type="Pfam" id="PF24626"/>
    </source>
</evidence>
<evidence type="ECO:0000313" key="2">
    <source>
        <dbReference type="EMBL" id="RDX66282.1"/>
    </source>
</evidence>
<reference evidence="2" key="1">
    <citation type="submission" date="2018-05" db="EMBL/GenBank/DDBJ databases">
        <title>Draft genome of Mucuna pruriens seed.</title>
        <authorList>
            <person name="Nnadi N.E."/>
            <person name="Vos R."/>
            <person name="Hasami M.H."/>
            <person name="Devisetty U.K."/>
            <person name="Aguiy J.C."/>
        </authorList>
    </citation>
    <scope>NUCLEOTIDE SEQUENCE [LARGE SCALE GENOMIC DNA]</scope>
    <source>
        <strain evidence="2">JCA_2017</strain>
    </source>
</reference>
<accession>A0A371EJR8</accession>
<dbReference type="InterPro" id="IPR012337">
    <property type="entry name" value="RNaseH-like_sf"/>
</dbReference>
<dbReference type="PANTHER" id="PTHR35046:SF9">
    <property type="entry name" value="RNA-DIRECTED DNA POLYMERASE"/>
    <property type="match status" value="1"/>
</dbReference>
<dbReference type="AlphaFoldDB" id="A0A371EJR8"/>
<comment type="caution">
    <text evidence="2">The sequence shown here is derived from an EMBL/GenBank/DDBJ whole genome shotgun (WGS) entry which is preliminary data.</text>
</comment>
<dbReference type="SUPFAM" id="SSF53098">
    <property type="entry name" value="Ribonuclease H-like"/>
    <property type="match status" value="1"/>
</dbReference>
<dbReference type="EMBL" id="QJKJ01013510">
    <property type="protein sequence ID" value="RDX66282.1"/>
    <property type="molecule type" value="Genomic_DNA"/>
</dbReference>
<dbReference type="OrthoDB" id="1935586at2759"/>
<feature type="non-terminal residue" evidence="2">
    <location>
        <position position="1"/>
    </location>
</feature>
<dbReference type="Gene3D" id="3.30.420.10">
    <property type="entry name" value="Ribonuclease H-like superfamily/Ribonuclease H"/>
    <property type="match status" value="1"/>
</dbReference>
<protein>
    <recommendedName>
        <fullName evidence="1">Tf2-1-like SH3-like domain-containing protein</fullName>
    </recommendedName>
</protein>
<dbReference type="PANTHER" id="PTHR35046">
    <property type="entry name" value="ZINC KNUCKLE (CCHC-TYPE) FAMILY PROTEIN"/>
    <property type="match status" value="1"/>
</dbReference>